<comment type="caution">
    <text evidence="1">The sequence shown here is derived from an EMBL/GenBank/DDBJ whole genome shotgun (WGS) entry which is preliminary data.</text>
</comment>
<sequence length="102" mass="11486">MMNRYAGKPFLRLLECYVLSAIGALSDQQRADLTALEPKLHELYGTQGSWSDVVATQMDFPTSLEEKIRAVWRTNSEKFAQAGVPIIAEDFARNFVDTNFPS</sequence>
<protein>
    <submittedName>
        <fullName evidence="1">Uncharacterized protein</fullName>
    </submittedName>
</protein>
<dbReference type="EMBL" id="ASGY01000017">
    <property type="protein sequence ID" value="KGE69638.1"/>
    <property type="molecule type" value="Genomic_DNA"/>
</dbReference>
<proteinExistence type="predicted"/>
<evidence type="ECO:0000313" key="2">
    <source>
        <dbReference type="Proteomes" id="UP000030060"/>
    </source>
</evidence>
<accession>A0A0A1Z5Z6</accession>
<evidence type="ECO:0000313" key="1">
    <source>
        <dbReference type="EMBL" id="KGE69638.1"/>
    </source>
</evidence>
<dbReference type="AlphaFoldDB" id="A0A0A1Z5Z6"/>
<reference evidence="1 2" key="1">
    <citation type="journal article" date="2013" name="Genome Announc.">
        <title>Draft Genome Sequence of Pseudomonas fluorescens LMG 5329, a White Line-Inducing Principle-Producing Bioindicator for the Mushroom Pathogen Pseudomonas tolaasii.</title>
        <authorList>
            <person name="Ghequire M.G."/>
            <person name="Rokni-Zadeh H."/>
            <person name="Zarrineh P."/>
            <person name="De Mot R."/>
        </authorList>
    </citation>
    <scope>NUCLEOTIDE SEQUENCE [LARGE SCALE GENOMIC DNA]</scope>
    <source>
        <strain evidence="1 2">LMG 5329</strain>
    </source>
</reference>
<dbReference type="Proteomes" id="UP000030060">
    <property type="component" value="Unassembled WGS sequence"/>
</dbReference>
<dbReference type="RefSeq" id="WP_080642331.1">
    <property type="nucleotide sequence ID" value="NZ_ASGY01000017.1"/>
</dbReference>
<name>A0A0A1Z5Z6_PSEFL</name>
<gene>
    <name evidence="1" type="ORF">K814_0101995</name>
</gene>
<dbReference type="OrthoDB" id="8777679at2"/>
<organism evidence="1 2">
    <name type="scientific">Pseudomonas fluorescens LMG 5329</name>
    <dbReference type="NCBI Taxonomy" id="1324332"/>
    <lineage>
        <taxon>Bacteria</taxon>
        <taxon>Pseudomonadati</taxon>
        <taxon>Pseudomonadota</taxon>
        <taxon>Gammaproteobacteria</taxon>
        <taxon>Pseudomonadales</taxon>
        <taxon>Pseudomonadaceae</taxon>
        <taxon>Pseudomonas</taxon>
    </lineage>
</organism>